<organism evidence="4 5">
    <name type="scientific">Halorarum halophilum</name>
    <dbReference type="NCBI Taxonomy" id="2743090"/>
    <lineage>
        <taxon>Archaea</taxon>
        <taxon>Methanobacteriati</taxon>
        <taxon>Methanobacteriota</taxon>
        <taxon>Stenosarchaea group</taxon>
        <taxon>Halobacteria</taxon>
        <taxon>Halobacteriales</taxon>
        <taxon>Haloferacaceae</taxon>
        <taxon>Halorarum</taxon>
    </lineage>
</organism>
<dbReference type="SUPFAM" id="SSF55785">
    <property type="entry name" value="PYP-like sensor domain (PAS domain)"/>
    <property type="match status" value="1"/>
</dbReference>
<evidence type="ECO:0000259" key="3">
    <source>
        <dbReference type="PROSITE" id="PS50113"/>
    </source>
</evidence>
<accession>A0A7D5GE60</accession>
<evidence type="ECO:0000256" key="1">
    <source>
        <dbReference type="ARBA" id="ARBA00023015"/>
    </source>
</evidence>
<keyword evidence="2" id="KW-0804">Transcription</keyword>
<reference evidence="4 5" key="1">
    <citation type="submission" date="2020-07" db="EMBL/GenBank/DDBJ databases">
        <title>Gai3-2, isolated from salt lake.</title>
        <authorList>
            <person name="Cui H."/>
            <person name="Shi X."/>
        </authorList>
    </citation>
    <scope>NUCLEOTIDE SEQUENCE [LARGE SCALE GENOMIC DNA]</scope>
    <source>
        <strain evidence="4 5">Gai3-2</strain>
    </source>
</reference>
<dbReference type="AlphaFoldDB" id="A0A7D5GE60"/>
<dbReference type="Pfam" id="PF08448">
    <property type="entry name" value="PAS_4"/>
    <property type="match status" value="1"/>
</dbReference>
<dbReference type="InterPro" id="IPR007050">
    <property type="entry name" value="HTH_bacterioopsin"/>
</dbReference>
<dbReference type="Pfam" id="PF15915">
    <property type="entry name" value="BAT"/>
    <property type="match status" value="1"/>
</dbReference>
<dbReference type="InterPro" id="IPR035965">
    <property type="entry name" value="PAS-like_dom_sf"/>
</dbReference>
<dbReference type="EMBL" id="CP058529">
    <property type="protein sequence ID" value="QLG29552.1"/>
    <property type="molecule type" value="Genomic_DNA"/>
</dbReference>
<dbReference type="SUPFAM" id="SSF55781">
    <property type="entry name" value="GAF domain-like"/>
    <property type="match status" value="1"/>
</dbReference>
<keyword evidence="1" id="KW-0805">Transcription regulation</keyword>
<feature type="domain" description="PAC" evidence="3">
    <location>
        <begin position="37"/>
        <end position="89"/>
    </location>
</feature>
<evidence type="ECO:0000313" key="5">
    <source>
        <dbReference type="Proteomes" id="UP000509750"/>
    </source>
</evidence>
<gene>
    <name evidence="4" type="ORF">HUG10_16640</name>
</gene>
<dbReference type="Gene3D" id="3.30.450.40">
    <property type="match status" value="1"/>
</dbReference>
<dbReference type="KEGG" id="halg:HUG10_16640"/>
<proteinExistence type="predicted"/>
<dbReference type="PROSITE" id="PS50113">
    <property type="entry name" value="PAC"/>
    <property type="match status" value="1"/>
</dbReference>
<dbReference type="InterPro" id="IPR000700">
    <property type="entry name" value="PAS-assoc_C"/>
</dbReference>
<dbReference type="Pfam" id="PF13185">
    <property type="entry name" value="GAF_2"/>
    <property type="match status" value="1"/>
</dbReference>
<sequence length="493" mass="53933">MEGEDTLTRTDLEGNRLRDALPRVIADVVVPHYEAALDGETATFEEAIGDRVYEFHFVPVRDDDGDVFAATAMSQDITDRVKRERELERQRERLTALDEINGVFRGITDVVVEQSSREEIEATVCEHLADADSYLSAWIGDVDGTARTVDVRTEAGAEGGLDGTEVAVGPDGERGERAMERAIRTGEIQPIRDVRTDSRHGPWRGTAEEHGVRSSAAVPFVHGDTTYGVLNVSAERPDAFEGQEREVIGQLGEVVAHAIAAADRKRALMSDEVVELQFGIRDAFAGFGVDAPPDGTITLDHTVPIRGGEYLIYGSATEDAVDDVEALVEKVPHWVDVTFRTADGRGDFELRLSEPPVLSTVASLGGSIENAVIEDGDYRMTIHLSPETHVRRVIDAVKAIYPAADLLKRRQIARRDETAEHVSHVLASDLTDRQRAALEAAYHAGFFEWPRDAAGEAVAESLDIAPSTFHQHLRKAEGKVFESLLSSPVPPTS</sequence>
<keyword evidence="5" id="KW-1185">Reference proteome</keyword>
<evidence type="ECO:0000313" key="4">
    <source>
        <dbReference type="EMBL" id="QLG29552.1"/>
    </source>
</evidence>
<dbReference type="Gene3D" id="3.30.450.20">
    <property type="entry name" value="PAS domain"/>
    <property type="match status" value="1"/>
</dbReference>
<name>A0A7D5GE60_9EURY</name>
<evidence type="ECO:0000256" key="2">
    <source>
        <dbReference type="ARBA" id="ARBA00023163"/>
    </source>
</evidence>
<dbReference type="Proteomes" id="UP000509750">
    <property type="component" value="Chromosome"/>
</dbReference>
<dbReference type="PANTHER" id="PTHR34236:SF1">
    <property type="entry name" value="DIMETHYL SULFOXIDE REDUCTASE TRANSCRIPTIONAL ACTIVATOR"/>
    <property type="match status" value="1"/>
</dbReference>
<dbReference type="InterPro" id="IPR029016">
    <property type="entry name" value="GAF-like_dom_sf"/>
</dbReference>
<dbReference type="PANTHER" id="PTHR34236">
    <property type="entry name" value="DIMETHYL SULFOXIDE REDUCTASE TRANSCRIPTIONAL ACTIVATOR"/>
    <property type="match status" value="1"/>
</dbReference>
<dbReference type="InterPro" id="IPR013656">
    <property type="entry name" value="PAS_4"/>
</dbReference>
<protein>
    <submittedName>
        <fullName evidence="4">Helix-turn-helix domain-containing protein</fullName>
    </submittedName>
</protein>
<dbReference type="InterPro" id="IPR003018">
    <property type="entry name" value="GAF"/>
</dbReference>
<dbReference type="Pfam" id="PF04967">
    <property type="entry name" value="HTH_10"/>
    <property type="match status" value="1"/>
</dbReference>
<dbReference type="InterPro" id="IPR031803">
    <property type="entry name" value="BAT_GAF/HTH-assoc"/>
</dbReference>